<evidence type="ECO:0000259" key="4">
    <source>
        <dbReference type="PROSITE" id="PS50977"/>
    </source>
</evidence>
<dbReference type="SUPFAM" id="SSF48498">
    <property type="entry name" value="Tetracyclin repressor-like, C-terminal domain"/>
    <property type="match status" value="1"/>
</dbReference>
<dbReference type="PANTHER" id="PTHR30055">
    <property type="entry name" value="HTH-TYPE TRANSCRIPTIONAL REGULATOR RUTR"/>
    <property type="match status" value="1"/>
</dbReference>
<accession>A0A1X0BAG0</accession>
<dbReference type="InterPro" id="IPR036271">
    <property type="entry name" value="Tet_transcr_reg_TetR-rel_C_sf"/>
</dbReference>
<dbReference type="Gene3D" id="1.10.10.60">
    <property type="entry name" value="Homeodomain-like"/>
    <property type="match status" value="1"/>
</dbReference>
<evidence type="ECO:0000256" key="1">
    <source>
        <dbReference type="ARBA" id="ARBA00023125"/>
    </source>
</evidence>
<dbReference type="Proteomes" id="UP000192448">
    <property type="component" value="Unassembled WGS sequence"/>
</dbReference>
<evidence type="ECO:0000313" key="6">
    <source>
        <dbReference type="Proteomes" id="UP000192448"/>
    </source>
</evidence>
<dbReference type="InterPro" id="IPR009057">
    <property type="entry name" value="Homeodomain-like_sf"/>
</dbReference>
<dbReference type="InterPro" id="IPR001647">
    <property type="entry name" value="HTH_TetR"/>
</dbReference>
<dbReference type="EMBL" id="MVHF01000002">
    <property type="protein sequence ID" value="ORA39317.1"/>
    <property type="molecule type" value="Genomic_DNA"/>
</dbReference>
<dbReference type="PROSITE" id="PS50977">
    <property type="entry name" value="HTH_TETR_2"/>
    <property type="match status" value="1"/>
</dbReference>
<evidence type="ECO:0000256" key="3">
    <source>
        <dbReference type="SAM" id="MobiDB-lite"/>
    </source>
</evidence>
<evidence type="ECO:0000313" key="5">
    <source>
        <dbReference type="EMBL" id="ORA39317.1"/>
    </source>
</evidence>
<keyword evidence="1 2" id="KW-0238">DNA-binding</keyword>
<dbReference type="SUPFAM" id="SSF46689">
    <property type="entry name" value="Homeodomain-like"/>
    <property type="match status" value="1"/>
</dbReference>
<evidence type="ECO:0000256" key="2">
    <source>
        <dbReference type="PROSITE-ProRule" id="PRU00335"/>
    </source>
</evidence>
<feature type="DNA-binding region" description="H-T-H motif" evidence="2">
    <location>
        <begin position="43"/>
        <end position="62"/>
    </location>
</feature>
<comment type="caution">
    <text evidence="5">The sequence shown here is derived from an EMBL/GenBank/DDBJ whole genome shotgun (WGS) entry which is preliminary data.</text>
</comment>
<dbReference type="OrthoDB" id="9806334at2"/>
<protein>
    <submittedName>
        <fullName evidence="5">TetR family transcriptional regulator</fullName>
    </submittedName>
</protein>
<dbReference type="Pfam" id="PF00440">
    <property type="entry name" value="TetR_N"/>
    <property type="match status" value="1"/>
</dbReference>
<proteinExistence type="predicted"/>
<name>A0A1X0BAG0_9MYCO</name>
<feature type="domain" description="HTH tetR-type" evidence="4">
    <location>
        <begin position="20"/>
        <end position="80"/>
    </location>
</feature>
<organism evidence="5 6">
    <name type="scientific">Mycobacterium aquaticum</name>
    <dbReference type="NCBI Taxonomy" id="1927124"/>
    <lineage>
        <taxon>Bacteria</taxon>
        <taxon>Bacillati</taxon>
        <taxon>Actinomycetota</taxon>
        <taxon>Actinomycetes</taxon>
        <taxon>Mycobacteriales</taxon>
        <taxon>Mycobacteriaceae</taxon>
        <taxon>Mycobacterium</taxon>
    </lineage>
</organism>
<reference evidence="5 6" key="1">
    <citation type="submission" date="2017-02" db="EMBL/GenBank/DDBJ databases">
        <title>The new phylogeny of genus Mycobacterium.</title>
        <authorList>
            <person name="Tortoli E."/>
            <person name="Trovato A."/>
            <person name="Cirillo D.M."/>
        </authorList>
    </citation>
    <scope>NUCLEOTIDE SEQUENCE [LARGE SCALE GENOMIC DNA]</scope>
    <source>
        <strain evidence="5 6">RW6</strain>
    </source>
</reference>
<dbReference type="RefSeq" id="WP_142282716.1">
    <property type="nucleotide sequence ID" value="NZ_MVHF01000002.1"/>
</dbReference>
<dbReference type="GO" id="GO:0000976">
    <property type="term" value="F:transcription cis-regulatory region binding"/>
    <property type="evidence" value="ECO:0007669"/>
    <property type="project" value="TreeGrafter"/>
</dbReference>
<dbReference type="PANTHER" id="PTHR30055:SF226">
    <property type="entry name" value="HTH-TYPE TRANSCRIPTIONAL REGULATOR PKSA"/>
    <property type="match status" value="1"/>
</dbReference>
<dbReference type="PRINTS" id="PR00455">
    <property type="entry name" value="HTHTETR"/>
</dbReference>
<sequence length="216" mass="23122">MTTPSVAPRRRGRPPTATAAGTRNRILQAAREVFGECGYDAATFQTIARRAGLTRPAVCHHYASKSQLYSAVVEQTTAAVISPAVLKAQHQPTLLAKLSTFFAAVMSAESAAAAFLVTTVFESRRHPEFADSTPDALQASREFVAWALDDAVGRGEVVVNTDVAETVEMLLAAMWGLGFYVGYVSSGGHLGDMVDQFELLMANKLWQLSSAVADQA</sequence>
<gene>
    <name evidence="5" type="ORF">BST13_03395</name>
</gene>
<feature type="region of interest" description="Disordered" evidence="3">
    <location>
        <begin position="1"/>
        <end position="20"/>
    </location>
</feature>
<dbReference type="AlphaFoldDB" id="A0A1X0BAG0"/>
<dbReference type="InterPro" id="IPR050109">
    <property type="entry name" value="HTH-type_TetR-like_transc_reg"/>
</dbReference>
<keyword evidence="6" id="KW-1185">Reference proteome</keyword>
<dbReference type="Gene3D" id="1.10.357.10">
    <property type="entry name" value="Tetracycline Repressor, domain 2"/>
    <property type="match status" value="1"/>
</dbReference>
<dbReference type="GO" id="GO:0003700">
    <property type="term" value="F:DNA-binding transcription factor activity"/>
    <property type="evidence" value="ECO:0007669"/>
    <property type="project" value="TreeGrafter"/>
</dbReference>